<reference evidence="1" key="1">
    <citation type="submission" date="2020-02" db="EMBL/GenBank/DDBJ databases">
        <authorList>
            <person name="Meier V. D."/>
        </authorList>
    </citation>
    <scope>NUCLEOTIDE SEQUENCE</scope>
    <source>
        <strain evidence="1">AVDCRST_MAG92</strain>
    </source>
</reference>
<dbReference type="EMBL" id="CADCTM010000395">
    <property type="protein sequence ID" value="CAA9263146.1"/>
    <property type="molecule type" value="Genomic_DNA"/>
</dbReference>
<name>A0A6J4IVF8_9CYAN</name>
<gene>
    <name evidence="1" type="ORF">AVDCRST_MAG92-2572</name>
</gene>
<proteinExistence type="predicted"/>
<protein>
    <submittedName>
        <fullName evidence="1">Uncharacterized protein</fullName>
    </submittedName>
</protein>
<accession>A0A6J4IVF8</accession>
<dbReference type="AlphaFoldDB" id="A0A6J4IVF8"/>
<organism evidence="1">
    <name type="scientific">uncultured Coleofasciculus sp</name>
    <dbReference type="NCBI Taxonomy" id="1267456"/>
    <lineage>
        <taxon>Bacteria</taxon>
        <taxon>Bacillati</taxon>
        <taxon>Cyanobacteriota</taxon>
        <taxon>Cyanophyceae</taxon>
        <taxon>Coleofasciculales</taxon>
        <taxon>Coleofasciculaceae</taxon>
        <taxon>Coleofasciculus</taxon>
        <taxon>environmental samples</taxon>
    </lineage>
</organism>
<sequence>MADKNFIIISLRCEMLNFIGSMVLRTIPELSQRLLFCHQGGHSS</sequence>
<evidence type="ECO:0000313" key="1">
    <source>
        <dbReference type="EMBL" id="CAA9263146.1"/>
    </source>
</evidence>